<dbReference type="PROSITE" id="PS51257">
    <property type="entry name" value="PROKAR_LIPOPROTEIN"/>
    <property type="match status" value="1"/>
</dbReference>
<evidence type="ECO:0000256" key="3">
    <source>
        <dbReference type="SAM" id="SignalP"/>
    </source>
</evidence>
<dbReference type="Gene3D" id="1.10.287.470">
    <property type="entry name" value="Helix hairpin bin"/>
    <property type="match status" value="1"/>
</dbReference>
<comment type="caution">
    <text evidence="5">The sequence shown here is derived from an EMBL/GenBank/DDBJ whole genome shotgun (WGS) entry which is preliminary data.</text>
</comment>
<accession>A0ABV9T1Q7</accession>
<evidence type="ECO:0000256" key="1">
    <source>
        <dbReference type="ARBA" id="ARBA00009477"/>
    </source>
</evidence>
<evidence type="ECO:0000256" key="2">
    <source>
        <dbReference type="SAM" id="Coils"/>
    </source>
</evidence>
<dbReference type="PANTHER" id="PTHR30469">
    <property type="entry name" value="MULTIDRUG RESISTANCE PROTEIN MDTA"/>
    <property type="match status" value="1"/>
</dbReference>
<feature type="coiled-coil region" evidence="2">
    <location>
        <begin position="27"/>
        <end position="54"/>
    </location>
</feature>
<dbReference type="Gene3D" id="2.40.30.170">
    <property type="match status" value="1"/>
</dbReference>
<feature type="domain" description="Multidrug resistance protein MdtA-like barrel-sandwich hybrid" evidence="4">
    <location>
        <begin position="96"/>
        <end position="220"/>
    </location>
</feature>
<keyword evidence="3" id="KW-0732">Signal</keyword>
<dbReference type="RefSeq" id="WP_377064853.1">
    <property type="nucleotide sequence ID" value="NZ_JBHSJJ010000006.1"/>
</dbReference>
<dbReference type="InterPro" id="IPR058625">
    <property type="entry name" value="MdtA-like_BSH"/>
</dbReference>
<reference evidence="6" key="1">
    <citation type="journal article" date="2019" name="Int. J. Syst. Evol. Microbiol.">
        <title>The Global Catalogue of Microorganisms (GCM) 10K type strain sequencing project: providing services to taxonomists for standard genome sequencing and annotation.</title>
        <authorList>
            <consortium name="The Broad Institute Genomics Platform"/>
            <consortium name="The Broad Institute Genome Sequencing Center for Infectious Disease"/>
            <person name="Wu L."/>
            <person name="Ma J."/>
        </authorList>
    </citation>
    <scope>NUCLEOTIDE SEQUENCE [LARGE SCALE GENOMIC DNA]</scope>
    <source>
        <strain evidence="6">CGMCC 4.7466</strain>
    </source>
</reference>
<comment type="similarity">
    <text evidence="1">Belongs to the membrane fusion protein (MFP) (TC 8.A.1) family.</text>
</comment>
<dbReference type="NCBIfam" id="TIGR01730">
    <property type="entry name" value="RND_mfp"/>
    <property type="match status" value="1"/>
</dbReference>
<keyword evidence="6" id="KW-1185">Reference proteome</keyword>
<evidence type="ECO:0000313" key="5">
    <source>
        <dbReference type="EMBL" id="MFC4872451.1"/>
    </source>
</evidence>
<keyword evidence="2" id="KW-0175">Coiled coil</keyword>
<dbReference type="InterPro" id="IPR006143">
    <property type="entry name" value="RND_pump_MFP"/>
</dbReference>
<evidence type="ECO:0000259" key="4">
    <source>
        <dbReference type="Pfam" id="PF25917"/>
    </source>
</evidence>
<dbReference type="Pfam" id="PF25917">
    <property type="entry name" value="BSH_RND"/>
    <property type="match status" value="1"/>
</dbReference>
<dbReference type="Proteomes" id="UP001595818">
    <property type="component" value="Unassembled WGS sequence"/>
</dbReference>
<proteinExistence type="inferred from homology"/>
<gene>
    <name evidence="5" type="ORF">ACFPFU_12200</name>
</gene>
<evidence type="ECO:0000313" key="6">
    <source>
        <dbReference type="Proteomes" id="UP001595818"/>
    </source>
</evidence>
<name>A0ABV9T1Q7_9BACT</name>
<dbReference type="EMBL" id="JBHSJJ010000006">
    <property type="protein sequence ID" value="MFC4872451.1"/>
    <property type="molecule type" value="Genomic_DNA"/>
</dbReference>
<dbReference type="PANTHER" id="PTHR30469:SF15">
    <property type="entry name" value="HLYD FAMILY OF SECRETION PROTEINS"/>
    <property type="match status" value="1"/>
</dbReference>
<feature type="chain" id="PRO_5046045797" evidence="3">
    <location>
        <begin position="20"/>
        <end position="378"/>
    </location>
</feature>
<dbReference type="Gene3D" id="2.40.50.100">
    <property type="match status" value="1"/>
</dbReference>
<feature type="coiled-coil region" evidence="2">
    <location>
        <begin position="130"/>
        <end position="195"/>
    </location>
</feature>
<dbReference type="Gene3D" id="2.40.420.20">
    <property type="match status" value="1"/>
</dbReference>
<feature type="signal peptide" evidence="3">
    <location>
        <begin position="1"/>
        <end position="19"/>
    </location>
</feature>
<organism evidence="5 6">
    <name type="scientific">Negadavirga shengliensis</name>
    <dbReference type="NCBI Taxonomy" id="1389218"/>
    <lineage>
        <taxon>Bacteria</taxon>
        <taxon>Pseudomonadati</taxon>
        <taxon>Bacteroidota</taxon>
        <taxon>Cytophagia</taxon>
        <taxon>Cytophagales</taxon>
        <taxon>Cyclobacteriaceae</taxon>
        <taxon>Negadavirga</taxon>
    </lineage>
</organism>
<sequence>MKKHINKFFVIALIFLAYACGQQGDEVELKKRELEGYKKEAASLKLKIQDLEAEIAHLDPEFGKSQRKSVLISTLKPRKGGFEHYVEVTGSVLSKRNVNISAEVSGRIQEIVAIEGMSVKKGEVLAIVDAEAVNRNLDEVEKQLELARTVFEKQERLWNQQIGTEIQYLEAKNRKETLEKSLAALELQKDRTTVTAPFDGTVEQVMVRVGELVQPGSPIANFIGSSDLFIEGEVSERYVGILKKGDVVNVKFPSLGTELETKITAVGGVIDPNNRTFKIEAFLPRGENIKPNMVSVIRVKDYENSEAVSVPTHLLLQDNEGEYLFTIEDETAHKTYVTRGKTYQGRTEIVEGLTGEELLVDKGFREVGDNFRVSIAQN</sequence>
<dbReference type="SUPFAM" id="SSF111369">
    <property type="entry name" value="HlyD-like secretion proteins"/>
    <property type="match status" value="1"/>
</dbReference>
<protein>
    <submittedName>
        <fullName evidence="5">Efflux RND transporter periplasmic adaptor subunit</fullName>
    </submittedName>
</protein>